<keyword evidence="3" id="KW-1185">Reference proteome</keyword>
<dbReference type="EMBL" id="PYDT01000009">
    <property type="protein sequence ID" value="THU50600.1"/>
    <property type="molecule type" value="Genomic_DNA"/>
</dbReference>
<organism evidence="2 3">
    <name type="scientific">Musa balbisiana</name>
    <name type="common">Banana</name>
    <dbReference type="NCBI Taxonomy" id="52838"/>
    <lineage>
        <taxon>Eukaryota</taxon>
        <taxon>Viridiplantae</taxon>
        <taxon>Streptophyta</taxon>
        <taxon>Embryophyta</taxon>
        <taxon>Tracheophyta</taxon>
        <taxon>Spermatophyta</taxon>
        <taxon>Magnoliopsida</taxon>
        <taxon>Liliopsida</taxon>
        <taxon>Zingiberales</taxon>
        <taxon>Musaceae</taxon>
        <taxon>Musa</taxon>
    </lineage>
</organism>
<reference evidence="2 3" key="1">
    <citation type="journal article" date="2019" name="Nat. Plants">
        <title>Genome sequencing of Musa balbisiana reveals subgenome evolution and function divergence in polyploid bananas.</title>
        <authorList>
            <person name="Yao X."/>
        </authorList>
    </citation>
    <scope>NUCLEOTIDE SEQUENCE [LARGE SCALE GENOMIC DNA]</scope>
    <source>
        <strain evidence="3">cv. DH-PKW</strain>
        <tissue evidence="2">Leaves</tissue>
    </source>
</reference>
<comment type="caution">
    <text evidence="2">The sequence shown here is derived from an EMBL/GenBank/DDBJ whole genome shotgun (WGS) entry which is preliminary data.</text>
</comment>
<name>A0A4S8IPU0_MUSBA</name>
<sequence length="84" mass="8590">MPSHIMWAARDSSGLLRKDTSTITLGGRMQPAAQAASQRTATTAARPIANFEAVRPVRGVTTRGVAGEDDAVGGGTAAGGRWPA</sequence>
<protein>
    <submittedName>
        <fullName evidence="2">Uncharacterized protein</fullName>
    </submittedName>
</protein>
<evidence type="ECO:0000313" key="2">
    <source>
        <dbReference type="EMBL" id="THU50600.1"/>
    </source>
</evidence>
<evidence type="ECO:0000313" key="3">
    <source>
        <dbReference type="Proteomes" id="UP000317650"/>
    </source>
</evidence>
<accession>A0A4S8IPU0</accession>
<gene>
    <name evidence="2" type="ORF">C4D60_Mb06t21950</name>
</gene>
<feature type="region of interest" description="Disordered" evidence="1">
    <location>
        <begin position="65"/>
        <end position="84"/>
    </location>
</feature>
<proteinExistence type="predicted"/>
<evidence type="ECO:0000256" key="1">
    <source>
        <dbReference type="SAM" id="MobiDB-lite"/>
    </source>
</evidence>
<dbReference type="Proteomes" id="UP000317650">
    <property type="component" value="Chromosome 6"/>
</dbReference>
<dbReference type="AlphaFoldDB" id="A0A4S8IPU0"/>